<evidence type="ECO:0000259" key="1">
    <source>
        <dbReference type="PROSITE" id="PS50887"/>
    </source>
</evidence>
<comment type="caution">
    <text evidence="2">The sequence shown here is derived from an EMBL/GenBank/DDBJ whole genome shotgun (WGS) entry which is preliminary data.</text>
</comment>
<dbReference type="InterPro" id="IPR000160">
    <property type="entry name" value="GGDEF_dom"/>
</dbReference>
<dbReference type="InterPro" id="IPR050469">
    <property type="entry name" value="Diguanylate_Cyclase"/>
</dbReference>
<evidence type="ECO:0000313" key="2">
    <source>
        <dbReference type="EMBL" id="RRK34889.1"/>
    </source>
</evidence>
<dbReference type="PANTHER" id="PTHR45138:SF9">
    <property type="entry name" value="DIGUANYLATE CYCLASE DGCM-RELATED"/>
    <property type="match status" value="1"/>
</dbReference>
<dbReference type="PROSITE" id="PS50887">
    <property type="entry name" value="GGDEF"/>
    <property type="match status" value="1"/>
</dbReference>
<dbReference type="CDD" id="cd06225">
    <property type="entry name" value="HAMP"/>
    <property type="match status" value="1"/>
</dbReference>
<accession>A0A3R8L4H5</accession>
<dbReference type="SMART" id="SM00267">
    <property type="entry name" value="GGDEF"/>
    <property type="match status" value="1"/>
</dbReference>
<dbReference type="Gene3D" id="1.10.287.130">
    <property type="match status" value="1"/>
</dbReference>
<dbReference type="NCBIfam" id="TIGR00254">
    <property type="entry name" value="GGDEF"/>
    <property type="match status" value="1"/>
</dbReference>
<dbReference type="AlphaFoldDB" id="A0A3R8L4H5"/>
<proteinExistence type="predicted"/>
<keyword evidence="3" id="KW-1185">Reference proteome</keyword>
<sequence>MGAETNKDCEVLFEYMRGILYDSWIENFEVGQLSEPFKDLGRGLQIMQNAVNELVAYSAELSKGNLSVEFPKDYNFLCENLKNLHANLNHLTWQAQQVTKGDYSQHVAFLGDFSDAFNEMTRQLKEREEQLKEVAAKAERRAEMIEGYNEFLIEMLSRRKEWLLVVDRDSKEVIYCNKRKQVGGIDSSFCQTCKRRLSFHTDLLNWDGKEQYKVWEMEGEAGTSYRVTSFQMEWRERSSYVHVVIDITDEKRNARHLDSEAYHDPLTGAKNRRFFEEYMGIVLRDELDATICYLQLDGLEYVNETFGHHEGDAYIQGFVEIVKKNFRGGDTFARIGGDEFCVVLSGNMADLINRKLAEIMKEFQEEVYKKYQCSFSYGVLEIEGKENKLTLEEIMEQADDVVYECRLKNIAKYPLIFSTLVE</sequence>
<name>A0A3R8L4H5_9FIRM</name>
<dbReference type="CDD" id="cd01949">
    <property type="entry name" value="GGDEF"/>
    <property type="match status" value="1"/>
</dbReference>
<dbReference type="Proteomes" id="UP000274920">
    <property type="component" value="Unassembled WGS sequence"/>
</dbReference>
<dbReference type="SUPFAM" id="SSF55073">
    <property type="entry name" value="Nucleotide cyclase"/>
    <property type="match status" value="1"/>
</dbReference>
<dbReference type="InterPro" id="IPR029787">
    <property type="entry name" value="Nucleotide_cyclase"/>
</dbReference>
<dbReference type="PANTHER" id="PTHR45138">
    <property type="entry name" value="REGULATORY COMPONENTS OF SENSORY TRANSDUCTION SYSTEM"/>
    <property type="match status" value="1"/>
</dbReference>
<evidence type="ECO:0000313" key="3">
    <source>
        <dbReference type="Proteomes" id="UP000274920"/>
    </source>
</evidence>
<gene>
    <name evidence="2" type="ORF">EBB54_28805</name>
</gene>
<dbReference type="InterPro" id="IPR043128">
    <property type="entry name" value="Rev_trsase/Diguanyl_cyclase"/>
</dbReference>
<reference evidence="2" key="1">
    <citation type="submission" date="2018-10" db="EMBL/GenBank/DDBJ databases">
        <title>Schaedlerella arabinophila gen. nov. sp. nov., isolated from the mouse intestinal tract and comparative analysis with the genome of the closely related altered Schaedler flora strain ASF502.</title>
        <authorList>
            <person name="Miyake S."/>
            <person name="Soh M."/>
            <person name="Seedorf H."/>
        </authorList>
    </citation>
    <scope>NUCLEOTIDE SEQUENCE [LARGE SCALE GENOMIC DNA]</scope>
    <source>
        <strain evidence="2">DSM 106076</strain>
    </source>
</reference>
<dbReference type="EMBL" id="RHJS01000002">
    <property type="protein sequence ID" value="RRK34889.1"/>
    <property type="molecule type" value="Genomic_DNA"/>
</dbReference>
<feature type="domain" description="GGDEF" evidence="1">
    <location>
        <begin position="287"/>
        <end position="420"/>
    </location>
</feature>
<organism evidence="2 3">
    <name type="scientific">Schaedlerella arabinosiphila</name>
    <dbReference type="NCBI Taxonomy" id="2044587"/>
    <lineage>
        <taxon>Bacteria</taxon>
        <taxon>Bacillati</taxon>
        <taxon>Bacillota</taxon>
        <taxon>Clostridia</taxon>
        <taxon>Lachnospirales</taxon>
        <taxon>Lachnospiraceae</taxon>
        <taxon>Schaedlerella</taxon>
    </lineage>
</organism>
<dbReference type="Pfam" id="PF00990">
    <property type="entry name" value="GGDEF"/>
    <property type="match status" value="1"/>
</dbReference>
<protein>
    <submittedName>
        <fullName evidence="2">Sensor domain-containing diguanylate cyclase</fullName>
    </submittedName>
</protein>
<dbReference type="Gene3D" id="3.30.70.270">
    <property type="match status" value="1"/>
</dbReference>
<dbReference type="GO" id="GO:0052621">
    <property type="term" value="F:diguanylate cyclase activity"/>
    <property type="evidence" value="ECO:0007669"/>
    <property type="project" value="TreeGrafter"/>
</dbReference>